<feature type="domain" description="MOSC" evidence="2">
    <location>
        <begin position="18"/>
        <end position="158"/>
    </location>
</feature>
<dbReference type="GO" id="GO:0030151">
    <property type="term" value="F:molybdenum ion binding"/>
    <property type="evidence" value="ECO:0007669"/>
    <property type="project" value="InterPro"/>
</dbReference>
<gene>
    <name evidence="3" type="ORF">GGQ98_002667</name>
</gene>
<proteinExistence type="predicted"/>
<dbReference type="PANTHER" id="PTHR30212">
    <property type="entry name" value="PROTEIN YIIM"/>
    <property type="match status" value="1"/>
</dbReference>
<reference evidence="3 4" key="1">
    <citation type="submission" date="2020-08" db="EMBL/GenBank/DDBJ databases">
        <title>Genomic Encyclopedia of Type Strains, Phase IV (KMG-IV): sequencing the most valuable type-strain genomes for metagenomic binning, comparative biology and taxonomic classification.</title>
        <authorList>
            <person name="Goeker M."/>
        </authorList>
    </citation>
    <scope>NUCLEOTIDE SEQUENCE [LARGE SCALE GENOMIC DNA]</scope>
    <source>
        <strain evidence="3 4">DSM 17328</strain>
    </source>
</reference>
<evidence type="ECO:0000313" key="4">
    <source>
        <dbReference type="Proteomes" id="UP000566324"/>
    </source>
</evidence>
<dbReference type="AlphaFoldDB" id="A0A7W7F9W0"/>
<dbReference type="Pfam" id="PF03473">
    <property type="entry name" value="MOSC"/>
    <property type="match status" value="1"/>
</dbReference>
<protein>
    <submittedName>
        <fullName evidence="3">MOSC domain-containing protein YiiM</fullName>
    </submittedName>
</protein>
<organism evidence="3 4">
    <name type="scientific">Sphingosinicella soli</name>
    <dbReference type="NCBI Taxonomy" id="333708"/>
    <lineage>
        <taxon>Bacteria</taxon>
        <taxon>Pseudomonadati</taxon>
        <taxon>Pseudomonadota</taxon>
        <taxon>Alphaproteobacteria</taxon>
        <taxon>Sphingomonadales</taxon>
        <taxon>Sphingosinicellaceae</taxon>
        <taxon>Sphingosinicella</taxon>
    </lineage>
</organism>
<evidence type="ECO:0000259" key="2">
    <source>
        <dbReference type="PROSITE" id="PS51340"/>
    </source>
</evidence>
<name>A0A7W7F9W0_9SPHN</name>
<evidence type="ECO:0000256" key="1">
    <source>
        <dbReference type="SAM" id="MobiDB-lite"/>
    </source>
</evidence>
<evidence type="ECO:0000313" key="3">
    <source>
        <dbReference type="EMBL" id="MBB4633038.1"/>
    </source>
</evidence>
<dbReference type="InterPro" id="IPR052353">
    <property type="entry name" value="Benzoxazolinone_Detox_Enz"/>
</dbReference>
<sequence length="292" mass="31320">MVAVSAAKPAWHDVRGGQTFTSIVRSPAQGGLWFGAGGPDGNETAVHTEAVLAAPAEHYDMWAERFGVDRAEWDWCRFGENIVVNGFDENSLRLGDIVRMGDVVFRVTSPRIPCFKFAWRLGQPDSVLGPMIESGQVGFYLAVETPGRIGAGTAATLESPDPAAMTVGDLSRLLVARDAAPEALREALANPWLGAQARRRAGCSPSASPGSRTRRGSRPAAGADGGRSALRCCARKRAMSPPSRSRRWAMLRSHRRLPGSSSPCASAMPTMRRFAAGRCRTTTTRRTITASP</sequence>
<dbReference type="PANTHER" id="PTHR30212:SF2">
    <property type="entry name" value="PROTEIN YIIM"/>
    <property type="match status" value="1"/>
</dbReference>
<keyword evidence="4" id="KW-1185">Reference proteome</keyword>
<dbReference type="RefSeq" id="WP_341534211.1">
    <property type="nucleotide sequence ID" value="NZ_JACHNZ010000032.1"/>
</dbReference>
<dbReference type="Proteomes" id="UP000566324">
    <property type="component" value="Unassembled WGS sequence"/>
</dbReference>
<dbReference type="EMBL" id="JACHNZ010000032">
    <property type="protein sequence ID" value="MBB4633038.1"/>
    <property type="molecule type" value="Genomic_DNA"/>
</dbReference>
<dbReference type="SUPFAM" id="SSF50800">
    <property type="entry name" value="PK beta-barrel domain-like"/>
    <property type="match status" value="1"/>
</dbReference>
<dbReference type="GO" id="GO:0003824">
    <property type="term" value="F:catalytic activity"/>
    <property type="evidence" value="ECO:0007669"/>
    <property type="project" value="InterPro"/>
</dbReference>
<dbReference type="Gene3D" id="2.40.33.20">
    <property type="entry name" value="PK beta-barrel domain-like"/>
    <property type="match status" value="1"/>
</dbReference>
<accession>A0A7W7F9W0</accession>
<comment type="caution">
    <text evidence="3">The sequence shown here is derived from an EMBL/GenBank/DDBJ whole genome shotgun (WGS) entry which is preliminary data.</text>
</comment>
<dbReference type="GO" id="GO:0030170">
    <property type="term" value="F:pyridoxal phosphate binding"/>
    <property type="evidence" value="ECO:0007669"/>
    <property type="project" value="InterPro"/>
</dbReference>
<dbReference type="InterPro" id="IPR005302">
    <property type="entry name" value="MoCF_Sase_C"/>
</dbReference>
<feature type="region of interest" description="Disordered" evidence="1">
    <location>
        <begin position="199"/>
        <end position="228"/>
    </location>
</feature>
<dbReference type="PROSITE" id="PS51340">
    <property type="entry name" value="MOSC"/>
    <property type="match status" value="1"/>
</dbReference>
<dbReference type="InterPro" id="IPR011037">
    <property type="entry name" value="Pyrv_Knase-like_insert_dom_sf"/>
</dbReference>